<gene>
    <name evidence="1" type="ORF">PENVA_0147</name>
</gene>
<reference evidence="1" key="1">
    <citation type="journal article" date="2014" name="Antimicrob. Agents Chemother.">
        <title>IncH-Type Plasmid Harboring blaCTX-M-15, blaDHA-1, and qnrB4 Genes Recovered from Animal Isolates.</title>
        <authorList>
            <person name="Schluter A."/>
            <person name="Nordmann P."/>
            <person name="Bonnin R.A."/>
            <person name="Millemann Y."/>
            <person name="Eikmeyer F.G."/>
            <person name="Wibberg D."/>
            <person name="Puhler A."/>
            <person name="Poirel L."/>
        </authorList>
    </citation>
    <scope>NUCLEOTIDE SEQUENCE [LARGE SCALE GENOMIC DNA]</scope>
    <source>
        <strain evidence="1">Kp15</strain>
        <plasmid evidence="1">pENVA</plasmid>
    </source>
</reference>
<dbReference type="AlphaFoldDB" id="A0A024HVH4"/>
<keyword evidence="1" id="KW-0614">Plasmid</keyword>
<protein>
    <submittedName>
        <fullName evidence="1">Uncharacterized protein</fullName>
    </submittedName>
</protein>
<evidence type="ECO:0000313" key="1">
    <source>
        <dbReference type="EMBL" id="CDM79763.1"/>
    </source>
</evidence>
<dbReference type="EMBL" id="HG918041">
    <property type="protein sequence ID" value="CDM79763.1"/>
    <property type="molecule type" value="Genomic_DNA"/>
</dbReference>
<name>A0A024HVH4_KLEPN</name>
<geneLocation type="plasmid" evidence="1">
    <name>pENVA</name>
</geneLocation>
<sequence>MMAITEGFCADLYCDCDGCLSGKIYPQGQADFIGRNMTDISQQARKAGWRISKDRQRCYAPGHKISRGANQ</sequence>
<accession>A0A024HVH4</accession>
<proteinExistence type="predicted"/>
<organism evidence="1">
    <name type="scientific">Klebsiella pneumoniae</name>
    <dbReference type="NCBI Taxonomy" id="573"/>
    <lineage>
        <taxon>Bacteria</taxon>
        <taxon>Pseudomonadati</taxon>
        <taxon>Pseudomonadota</taxon>
        <taxon>Gammaproteobacteria</taxon>
        <taxon>Enterobacterales</taxon>
        <taxon>Enterobacteriaceae</taxon>
        <taxon>Klebsiella/Raoultella group</taxon>
        <taxon>Klebsiella</taxon>
        <taxon>Klebsiella pneumoniae complex</taxon>
    </lineage>
</organism>